<evidence type="ECO:0000256" key="1">
    <source>
        <dbReference type="SAM" id="MobiDB-lite"/>
    </source>
</evidence>
<evidence type="ECO:0000259" key="2">
    <source>
        <dbReference type="Pfam" id="PF07398"/>
    </source>
</evidence>
<dbReference type="RefSeq" id="WP_380634155.1">
    <property type="nucleotide sequence ID" value="NZ_JBHSQO010000005.1"/>
</dbReference>
<reference evidence="5" key="1">
    <citation type="journal article" date="2019" name="Int. J. Syst. Evol. Microbiol.">
        <title>The Global Catalogue of Microorganisms (GCM) 10K type strain sequencing project: providing services to taxonomists for standard genome sequencing and annotation.</title>
        <authorList>
            <consortium name="The Broad Institute Genomics Platform"/>
            <consortium name="The Broad Institute Genome Sequencing Center for Infectious Disease"/>
            <person name="Wu L."/>
            <person name="Ma J."/>
        </authorList>
    </citation>
    <scope>NUCLEOTIDE SEQUENCE [LARGE SCALE GENOMIC DNA]</scope>
    <source>
        <strain evidence="5">CGMCC 4.7246</strain>
    </source>
</reference>
<dbReference type="SUPFAM" id="SSF55718">
    <property type="entry name" value="SCP-like"/>
    <property type="match status" value="1"/>
</dbReference>
<protein>
    <submittedName>
        <fullName evidence="4">Maleylpyruvate isomerase family mycothiol-dependent enzyme</fullName>
    </submittedName>
</protein>
<dbReference type="Pfam" id="PF07398">
    <property type="entry name" value="MDMPI_C"/>
    <property type="match status" value="1"/>
</dbReference>
<evidence type="ECO:0000259" key="3">
    <source>
        <dbReference type="Pfam" id="PF11716"/>
    </source>
</evidence>
<feature type="domain" description="MDMPI C-terminal" evidence="2">
    <location>
        <begin position="192"/>
        <end position="277"/>
    </location>
</feature>
<dbReference type="EMBL" id="JBHSQO010000005">
    <property type="protein sequence ID" value="MFC6089145.1"/>
    <property type="molecule type" value="Genomic_DNA"/>
</dbReference>
<evidence type="ECO:0000313" key="5">
    <source>
        <dbReference type="Proteomes" id="UP001596220"/>
    </source>
</evidence>
<comment type="caution">
    <text evidence="4">The sequence shown here is derived from an EMBL/GenBank/DDBJ whole genome shotgun (WGS) entry which is preliminary data.</text>
</comment>
<dbReference type="InterPro" id="IPR036527">
    <property type="entry name" value="SCP2_sterol-bd_dom_sf"/>
</dbReference>
<feature type="domain" description="Mycothiol-dependent maleylpyruvate isomerase metal-binding" evidence="3">
    <location>
        <begin position="49"/>
        <end position="184"/>
    </location>
</feature>
<sequence length="281" mass="29886">MSFTDAAQVRSAQASVPAPREQSAAARGGQPGAARDAVQDAAAGLAEVARATEALYGVVAELDQLDLRGPSLLPGWSRGHVVTHLARNADALVNLLTWAKTGVEHPMYLSRADRDADIEEGSGRLPQLLRADLDAACQRFAAYARDLPTGAWEAEVDHPRLGLFRAHRVPWLRLREVWVHLVDLDRGVGFADLPPELVEGFLEDAAAHYADQPGTPEVRIEVEFPDGRQRDWALGPAGSAGSAGEGSPLVSGAAADVLGWLTGRHSGERLTGAAPALPSWL</sequence>
<feature type="compositionally biased region" description="Polar residues" evidence="1">
    <location>
        <begin position="1"/>
        <end position="14"/>
    </location>
</feature>
<dbReference type="InterPro" id="IPR024344">
    <property type="entry name" value="MDMPI_metal-binding"/>
</dbReference>
<dbReference type="Gene3D" id="3.30.1050.20">
    <property type="match status" value="1"/>
</dbReference>
<proteinExistence type="predicted"/>
<name>A0ABW1P1C9_9PSEU</name>
<accession>A0ABW1P1C9</accession>
<dbReference type="GO" id="GO:0016853">
    <property type="term" value="F:isomerase activity"/>
    <property type="evidence" value="ECO:0007669"/>
    <property type="project" value="UniProtKB-KW"/>
</dbReference>
<gene>
    <name evidence="4" type="ORF">ACFP3R_07670</name>
</gene>
<dbReference type="SUPFAM" id="SSF109854">
    <property type="entry name" value="DinB/YfiT-like putative metalloenzymes"/>
    <property type="match status" value="1"/>
</dbReference>
<feature type="region of interest" description="Disordered" evidence="1">
    <location>
        <begin position="1"/>
        <end position="35"/>
    </location>
</feature>
<dbReference type="InterPro" id="IPR034660">
    <property type="entry name" value="DinB/YfiT-like"/>
</dbReference>
<keyword evidence="4" id="KW-0413">Isomerase</keyword>
<keyword evidence="5" id="KW-1185">Reference proteome</keyword>
<dbReference type="Gene3D" id="1.20.120.450">
    <property type="entry name" value="dinb family like domain"/>
    <property type="match status" value="1"/>
</dbReference>
<dbReference type="InterPro" id="IPR010872">
    <property type="entry name" value="MDMPI_C-term_domain"/>
</dbReference>
<dbReference type="Proteomes" id="UP001596220">
    <property type="component" value="Unassembled WGS sequence"/>
</dbReference>
<dbReference type="InterPro" id="IPR017517">
    <property type="entry name" value="Maleyloyr_isom"/>
</dbReference>
<dbReference type="Pfam" id="PF11716">
    <property type="entry name" value="MDMPI_N"/>
    <property type="match status" value="1"/>
</dbReference>
<dbReference type="NCBIfam" id="TIGR03083">
    <property type="entry name" value="maleylpyruvate isomerase family mycothiol-dependent enzyme"/>
    <property type="match status" value="1"/>
</dbReference>
<feature type="compositionally biased region" description="Low complexity" evidence="1">
    <location>
        <begin position="24"/>
        <end position="35"/>
    </location>
</feature>
<organism evidence="4 5">
    <name type="scientific">Saccharothrix lopnurensis</name>
    <dbReference type="NCBI Taxonomy" id="1670621"/>
    <lineage>
        <taxon>Bacteria</taxon>
        <taxon>Bacillati</taxon>
        <taxon>Actinomycetota</taxon>
        <taxon>Actinomycetes</taxon>
        <taxon>Pseudonocardiales</taxon>
        <taxon>Pseudonocardiaceae</taxon>
        <taxon>Saccharothrix</taxon>
    </lineage>
</organism>
<evidence type="ECO:0000313" key="4">
    <source>
        <dbReference type="EMBL" id="MFC6089145.1"/>
    </source>
</evidence>